<keyword evidence="6" id="KW-0472">Membrane</keyword>
<organism evidence="8 9">
    <name type="scientific">Penicillium brasilianum</name>
    <dbReference type="NCBI Taxonomy" id="104259"/>
    <lineage>
        <taxon>Eukaryota</taxon>
        <taxon>Fungi</taxon>
        <taxon>Dikarya</taxon>
        <taxon>Ascomycota</taxon>
        <taxon>Pezizomycotina</taxon>
        <taxon>Eurotiomycetes</taxon>
        <taxon>Eurotiomycetidae</taxon>
        <taxon>Eurotiales</taxon>
        <taxon>Aspergillaceae</taxon>
        <taxon>Penicillium</taxon>
    </lineage>
</organism>
<dbReference type="InterPro" id="IPR050987">
    <property type="entry name" value="AtrR-like"/>
</dbReference>
<feature type="compositionally biased region" description="Polar residues" evidence="5">
    <location>
        <begin position="151"/>
        <end position="169"/>
    </location>
</feature>
<keyword evidence="2" id="KW-0479">Metal-binding</keyword>
<keyword evidence="3" id="KW-0238">DNA-binding</keyword>
<evidence type="ECO:0000256" key="5">
    <source>
        <dbReference type="SAM" id="MobiDB-lite"/>
    </source>
</evidence>
<proteinExistence type="predicted"/>
<comment type="subcellular location">
    <subcellularLocation>
        <location evidence="1">Nucleus</location>
    </subcellularLocation>
</comment>
<dbReference type="Proteomes" id="UP000190744">
    <property type="component" value="Unassembled WGS sequence"/>
</dbReference>
<accession>A0A1S9RZ07</accession>
<dbReference type="EMBL" id="LJBN01000045">
    <property type="protein sequence ID" value="OOQ90769.1"/>
    <property type="molecule type" value="Genomic_DNA"/>
</dbReference>
<keyword evidence="6" id="KW-0812">Transmembrane</keyword>
<keyword evidence="4" id="KW-0539">Nucleus</keyword>
<evidence type="ECO:0000256" key="6">
    <source>
        <dbReference type="SAM" id="Phobius"/>
    </source>
</evidence>
<evidence type="ECO:0000256" key="3">
    <source>
        <dbReference type="ARBA" id="ARBA00023125"/>
    </source>
</evidence>
<evidence type="ECO:0000256" key="1">
    <source>
        <dbReference type="ARBA" id="ARBA00004123"/>
    </source>
</evidence>
<dbReference type="SMART" id="SM00906">
    <property type="entry name" value="Fungal_trans"/>
    <property type="match status" value="1"/>
</dbReference>
<evidence type="ECO:0000256" key="2">
    <source>
        <dbReference type="ARBA" id="ARBA00022723"/>
    </source>
</evidence>
<reference evidence="9" key="1">
    <citation type="submission" date="2015-09" db="EMBL/GenBank/DDBJ databases">
        <authorList>
            <person name="Fill T.P."/>
            <person name="Baretta J.F."/>
            <person name="de Almeida L.G."/>
            <person name="Rocha M."/>
            <person name="de Souza D.H."/>
            <person name="Malavazi I."/>
            <person name="Cerdeira L.T."/>
            <person name="Hong H."/>
            <person name="Samborskyy M."/>
            <person name="de Vasconcelos A.T."/>
            <person name="Leadlay P."/>
            <person name="Rodrigues-Filho E."/>
        </authorList>
    </citation>
    <scope>NUCLEOTIDE SEQUENCE [LARGE SCALE GENOMIC DNA]</scope>
    <source>
        <strain evidence="9">LaBioMMi 136</strain>
    </source>
</reference>
<dbReference type="AlphaFoldDB" id="A0A1S9RZ07"/>
<keyword evidence="6" id="KW-1133">Transmembrane helix</keyword>
<comment type="caution">
    <text evidence="8">The sequence shown here is derived from an EMBL/GenBank/DDBJ whole genome shotgun (WGS) entry which is preliminary data.</text>
</comment>
<dbReference type="GO" id="GO:0003700">
    <property type="term" value="F:DNA-binding transcription factor activity"/>
    <property type="evidence" value="ECO:0007669"/>
    <property type="project" value="InterPro"/>
</dbReference>
<evidence type="ECO:0000313" key="8">
    <source>
        <dbReference type="EMBL" id="OOQ90769.1"/>
    </source>
</evidence>
<evidence type="ECO:0000256" key="4">
    <source>
        <dbReference type="ARBA" id="ARBA00023242"/>
    </source>
</evidence>
<dbReference type="PANTHER" id="PTHR46910:SF3">
    <property type="entry name" value="HALOTOLERANCE PROTEIN 9-RELATED"/>
    <property type="match status" value="1"/>
</dbReference>
<dbReference type="GO" id="GO:0003677">
    <property type="term" value="F:DNA binding"/>
    <property type="evidence" value="ECO:0007669"/>
    <property type="project" value="UniProtKB-KW"/>
</dbReference>
<dbReference type="GO" id="GO:0008270">
    <property type="term" value="F:zinc ion binding"/>
    <property type="evidence" value="ECO:0007669"/>
    <property type="project" value="InterPro"/>
</dbReference>
<dbReference type="InterPro" id="IPR007219">
    <property type="entry name" value="XnlR_reg_dom"/>
</dbReference>
<name>A0A1S9RZ07_PENBI</name>
<gene>
    <name evidence="8" type="ORF">PEBR_02627</name>
</gene>
<dbReference type="PANTHER" id="PTHR46910">
    <property type="entry name" value="TRANSCRIPTION FACTOR PDR1"/>
    <property type="match status" value="1"/>
</dbReference>
<feature type="region of interest" description="Disordered" evidence="5">
    <location>
        <begin position="140"/>
        <end position="169"/>
    </location>
</feature>
<dbReference type="GO" id="GO:0005634">
    <property type="term" value="C:nucleus"/>
    <property type="evidence" value="ECO:0007669"/>
    <property type="project" value="UniProtKB-SubCell"/>
</dbReference>
<feature type="transmembrane region" description="Helical" evidence="6">
    <location>
        <begin position="580"/>
        <end position="600"/>
    </location>
</feature>
<feature type="domain" description="Xylanolytic transcriptional activator regulatory" evidence="7">
    <location>
        <begin position="363"/>
        <end position="451"/>
    </location>
</feature>
<evidence type="ECO:0000313" key="9">
    <source>
        <dbReference type="Proteomes" id="UP000190744"/>
    </source>
</evidence>
<dbReference type="CDD" id="cd12148">
    <property type="entry name" value="fungal_TF_MHR"/>
    <property type="match status" value="1"/>
</dbReference>
<sequence length="669" mass="76265">MAYPFQRSFQQPGLAFDRLETREAGARRVGRRDLVVCPDPKSGELGALRPSRTFGIIRIPESPAPQDPLYFFPRAYGLCYSRFFNPPTLLDSFEETPDYGYPSAVAANSKRNDISENNVLADVLDRLKRLEEHCGLETASDNDEHVDRSMSRPSVNSDHSTTVFPERSNSPVPPGVISGILSRIRDPQSRALLLSNVFSHLKGVESRFFENENCVQAIAVAMSKIEHLQDTPTNEPTASADMPKEIARKFLRNYYDCYQFEGFKIPLDKSFLLSIPDLLENPHVQLDYISQIIYYALGLQGIILDPGAHKDNGGKIKYLYRKCLELTDRWQDHIQNTPADLYGAILMASGVSMALESCNSELAWKMLGHALKIAKALGYFYVDGSPEDMEWQPSLAQISPADETEVDKNRKRFEFWHLLRTDCLFRLSFGKPTLIPPGSWKVNLPDPTIDGVDDESSRFIQIHFLASMRLALVVMKYLDWVDLGPDRDPISHDSTVYSFLEEVHLIMSDWDPDELLRIARTQVDTWFCADMIFSSYKFLIILHQSKKPRQEEHRLPRQTVDYSRKSIQMFQSLLGSSLHAYWGISLILLHQFIPFFILCFDIIGNPERSEIDTDLSLVTWIGDHVESIVEERVELRPVMITMKAMLTACQQARSNRLVSAMTDTPYTGQ</sequence>
<protein>
    <submittedName>
        <fullName evidence="8">Fungal specific transcription factor</fullName>
    </submittedName>
</protein>
<evidence type="ECO:0000259" key="7">
    <source>
        <dbReference type="SMART" id="SM00906"/>
    </source>
</evidence>
<dbReference type="GO" id="GO:0006351">
    <property type="term" value="P:DNA-templated transcription"/>
    <property type="evidence" value="ECO:0007669"/>
    <property type="project" value="InterPro"/>
</dbReference>